<feature type="region of interest" description="Disordered" evidence="1">
    <location>
        <begin position="1"/>
        <end position="32"/>
    </location>
</feature>
<feature type="compositionally biased region" description="Polar residues" evidence="1">
    <location>
        <begin position="1"/>
        <end position="10"/>
    </location>
</feature>
<protein>
    <submittedName>
        <fullName evidence="2">Uncharacterized protein</fullName>
    </submittedName>
</protein>
<name>A0A5J5AV48_9ASTE</name>
<reference evidence="2 3" key="1">
    <citation type="submission" date="2019-09" db="EMBL/GenBank/DDBJ databases">
        <title>A chromosome-level genome assembly of the Chinese tupelo Nyssa sinensis.</title>
        <authorList>
            <person name="Yang X."/>
            <person name="Kang M."/>
            <person name="Yang Y."/>
            <person name="Xiong H."/>
            <person name="Wang M."/>
            <person name="Zhang Z."/>
            <person name="Wang Z."/>
            <person name="Wu H."/>
            <person name="Ma T."/>
            <person name="Liu J."/>
            <person name="Xi Z."/>
        </authorList>
    </citation>
    <scope>NUCLEOTIDE SEQUENCE [LARGE SCALE GENOMIC DNA]</scope>
    <source>
        <strain evidence="2">J267</strain>
        <tissue evidence="2">Leaf</tissue>
    </source>
</reference>
<accession>A0A5J5AV48</accession>
<evidence type="ECO:0000313" key="3">
    <source>
        <dbReference type="Proteomes" id="UP000325577"/>
    </source>
</evidence>
<keyword evidence="3" id="KW-1185">Reference proteome</keyword>
<dbReference type="EMBL" id="CM018040">
    <property type="protein sequence ID" value="KAA8535025.1"/>
    <property type="molecule type" value="Genomic_DNA"/>
</dbReference>
<dbReference type="OrthoDB" id="272703at2759"/>
<proteinExistence type="predicted"/>
<dbReference type="Proteomes" id="UP000325577">
    <property type="component" value="Linkage Group LG17"/>
</dbReference>
<organism evidence="2 3">
    <name type="scientific">Nyssa sinensis</name>
    <dbReference type="NCBI Taxonomy" id="561372"/>
    <lineage>
        <taxon>Eukaryota</taxon>
        <taxon>Viridiplantae</taxon>
        <taxon>Streptophyta</taxon>
        <taxon>Embryophyta</taxon>
        <taxon>Tracheophyta</taxon>
        <taxon>Spermatophyta</taxon>
        <taxon>Magnoliopsida</taxon>
        <taxon>eudicotyledons</taxon>
        <taxon>Gunneridae</taxon>
        <taxon>Pentapetalae</taxon>
        <taxon>asterids</taxon>
        <taxon>Cornales</taxon>
        <taxon>Nyssaceae</taxon>
        <taxon>Nyssa</taxon>
    </lineage>
</organism>
<evidence type="ECO:0000313" key="2">
    <source>
        <dbReference type="EMBL" id="KAA8535025.1"/>
    </source>
</evidence>
<gene>
    <name evidence="2" type="ORF">F0562_030028</name>
</gene>
<sequence length="154" mass="17672">MSKKQNGSNFSDRHSRELSLASSNDDHDEVEKQLEISNQRLEELQKQISQMEQLAEEKRQLVSKLQEKSENLEDALTAAKKLSSHRQIQLTKLHSCFLHVKDYSERLKSSEQELQSLVDTTMIELDVGNDVGLRDGFLTNGDAREVLTDHYCIL</sequence>
<dbReference type="AlphaFoldDB" id="A0A5J5AV48"/>
<evidence type="ECO:0000256" key="1">
    <source>
        <dbReference type="SAM" id="MobiDB-lite"/>
    </source>
</evidence>